<dbReference type="RefSeq" id="WP_125487193.1">
    <property type="nucleotide sequence ID" value="NZ_RSDW01000001.1"/>
</dbReference>
<name>A0A428MPS3_9BACT</name>
<gene>
    <name evidence="1" type="ORF">EDE15_4523</name>
</gene>
<proteinExistence type="predicted"/>
<reference evidence="1 2" key="1">
    <citation type="submission" date="2018-12" db="EMBL/GenBank/DDBJ databases">
        <title>Sequencing of bacterial isolates from soil warming experiment in Harvard Forest, Massachusetts, USA.</title>
        <authorList>
            <person name="Deangelis K."/>
        </authorList>
    </citation>
    <scope>NUCLEOTIDE SEQUENCE [LARGE SCALE GENOMIC DNA]</scope>
    <source>
        <strain evidence="1 2">EB153</strain>
    </source>
</reference>
<keyword evidence="2" id="KW-1185">Reference proteome</keyword>
<evidence type="ECO:0000313" key="1">
    <source>
        <dbReference type="EMBL" id="RSL18914.1"/>
    </source>
</evidence>
<sequence length="205" mass="22244">MDRIVRNLVVSITSDGRLRLRLFRGGLALLAALCLFILPTGANAACGRFDAPGLHSVIKLPVVPQAAFDFPSPFEARPTVVGLWHVIYTNSVNQATFNDTFDMWHADGTEFESAFLAPAGGNVCVGVWRPTGARSFTLHHIGWLFTPSTPLATATNTFTLDEEVTVAEDNKSYSGRFTFKVWNLDGSPTPVEVTGTMGATRITVN</sequence>
<evidence type="ECO:0000313" key="2">
    <source>
        <dbReference type="Proteomes" id="UP000269669"/>
    </source>
</evidence>
<dbReference type="AlphaFoldDB" id="A0A428MPS3"/>
<dbReference type="Proteomes" id="UP000269669">
    <property type="component" value="Unassembled WGS sequence"/>
</dbReference>
<dbReference type="OrthoDB" id="8904208at2"/>
<organism evidence="1 2">
    <name type="scientific">Edaphobacter aggregans</name>
    <dbReference type="NCBI Taxonomy" id="570835"/>
    <lineage>
        <taxon>Bacteria</taxon>
        <taxon>Pseudomonadati</taxon>
        <taxon>Acidobacteriota</taxon>
        <taxon>Terriglobia</taxon>
        <taxon>Terriglobales</taxon>
        <taxon>Acidobacteriaceae</taxon>
        <taxon>Edaphobacter</taxon>
    </lineage>
</organism>
<protein>
    <submittedName>
        <fullName evidence="1">Uncharacterized protein</fullName>
    </submittedName>
</protein>
<accession>A0A428MPS3</accession>
<comment type="caution">
    <text evidence="1">The sequence shown here is derived from an EMBL/GenBank/DDBJ whole genome shotgun (WGS) entry which is preliminary data.</text>
</comment>
<dbReference type="EMBL" id="RSDW01000001">
    <property type="protein sequence ID" value="RSL18914.1"/>
    <property type="molecule type" value="Genomic_DNA"/>
</dbReference>